<dbReference type="Proteomes" id="UP000245956">
    <property type="component" value="Unassembled WGS sequence"/>
</dbReference>
<dbReference type="AlphaFoldDB" id="A0A2U3DXS3"/>
<reference evidence="2 3" key="1">
    <citation type="journal article" date="2016" name="Front. Microbiol.">
        <title>Genome and transcriptome sequences reveal the specific parasitism of the nematophagous Purpureocillium lilacinum 36-1.</title>
        <authorList>
            <person name="Xie J."/>
            <person name="Li S."/>
            <person name="Mo C."/>
            <person name="Xiao X."/>
            <person name="Peng D."/>
            <person name="Wang G."/>
            <person name="Xiao Y."/>
        </authorList>
    </citation>
    <scope>NUCLEOTIDE SEQUENCE [LARGE SCALE GENOMIC DNA]</scope>
    <source>
        <strain evidence="2 3">36-1</strain>
    </source>
</reference>
<gene>
    <name evidence="2" type="ORF">PCL_04543</name>
</gene>
<organism evidence="2 3">
    <name type="scientific">Purpureocillium lilacinum</name>
    <name type="common">Paecilomyces lilacinus</name>
    <dbReference type="NCBI Taxonomy" id="33203"/>
    <lineage>
        <taxon>Eukaryota</taxon>
        <taxon>Fungi</taxon>
        <taxon>Dikarya</taxon>
        <taxon>Ascomycota</taxon>
        <taxon>Pezizomycotina</taxon>
        <taxon>Sordariomycetes</taxon>
        <taxon>Hypocreomycetidae</taxon>
        <taxon>Hypocreales</taxon>
        <taxon>Ophiocordycipitaceae</taxon>
        <taxon>Purpureocillium</taxon>
    </lineage>
</organism>
<protein>
    <submittedName>
        <fullName evidence="2">Uncharacterized protein</fullName>
    </submittedName>
</protein>
<accession>A0A2U3DXS3</accession>
<evidence type="ECO:0000256" key="1">
    <source>
        <dbReference type="SAM" id="MobiDB-lite"/>
    </source>
</evidence>
<feature type="compositionally biased region" description="Basic and acidic residues" evidence="1">
    <location>
        <begin position="126"/>
        <end position="142"/>
    </location>
</feature>
<evidence type="ECO:0000313" key="2">
    <source>
        <dbReference type="EMBL" id="PWI67037.1"/>
    </source>
</evidence>
<proteinExistence type="predicted"/>
<evidence type="ECO:0000313" key="3">
    <source>
        <dbReference type="Proteomes" id="UP000245956"/>
    </source>
</evidence>
<dbReference type="EMBL" id="LCWV01000021">
    <property type="protein sequence ID" value="PWI67037.1"/>
    <property type="molecule type" value="Genomic_DNA"/>
</dbReference>
<sequence>MPPITCTQNRVLVDGRRHRLGARRECNAKRGFGRHVACQTLWKQSPGQEHHESTAYVISGSDGANGPPSVFSKFCDPARAVYGNWMEWSVVEAARSTSPHVYIRAYMYAMRDVPCRRPRAGTMSAEGREAIGHRTAPRPRDP</sequence>
<comment type="caution">
    <text evidence="2">The sequence shown here is derived from an EMBL/GenBank/DDBJ whole genome shotgun (WGS) entry which is preliminary data.</text>
</comment>
<feature type="region of interest" description="Disordered" evidence="1">
    <location>
        <begin position="119"/>
        <end position="142"/>
    </location>
</feature>
<name>A0A2U3DXS3_PURLI</name>